<keyword evidence="1" id="KW-1133">Transmembrane helix</keyword>
<proteinExistence type="predicted"/>
<evidence type="ECO:0000313" key="3">
    <source>
        <dbReference type="Proteomes" id="UP000215914"/>
    </source>
</evidence>
<dbReference type="Proteomes" id="UP000215914">
    <property type="component" value="Unassembled WGS sequence"/>
</dbReference>
<dbReference type="EMBL" id="MNCJ02000331">
    <property type="protein sequence ID" value="KAF5760450.1"/>
    <property type="molecule type" value="Genomic_DNA"/>
</dbReference>
<gene>
    <name evidence="2" type="ORF">HanXRQr2_Chr16g0753641</name>
</gene>
<reference evidence="2" key="2">
    <citation type="submission" date="2020-06" db="EMBL/GenBank/DDBJ databases">
        <title>Helianthus annuus Genome sequencing and assembly Release 2.</title>
        <authorList>
            <person name="Gouzy J."/>
            <person name="Langlade N."/>
            <person name="Munos S."/>
        </authorList>
    </citation>
    <scope>NUCLEOTIDE SEQUENCE</scope>
    <source>
        <tissue evidence="2">Leaves</tissue>
    </source>
</reference>
<evidence type="ECO:0000256" key="1">
    <source>
        <dbReference type="SAM" id="Phobius"/>
    </source>
</evidence>
<reference evidence="2" key="1">
    <citation type="journal article" date="2017" name="Nature">
        <title>The sunflower genome provides insights into oil metabolism, flowering and Asterid evolution.</title>
        <authorList>
            <person name="Badouin H."/>
            <person name="Gouzy J."/>
            <person name="Grassa C.J."/>
            <person name="Murat F."/>
            <person name="Staton S.E."/>
            <person name="Cottret L."/>
            <person name="Lelandais-Briere C."/>
            <person name="Owens G.L."/>
            <person name="Carrere S."/>
            <person name="Mayjonade B."/>
            <person name="Legrand L."/>
            <person name="Gill N."/>
            <person name="Kane N.C."/>
            <person name="Bowers J.E."/>
            <person name="Hubner S."/>
            <person name="Bellec A."/>
            <person name="Berard A."/>
            <person name="Berges H."/>
            <person name="Blanchet N."/>
            <person name="Boniface M.C."/>
            <person name="Brunel D."/>
            <person name="Catrice O."/>
            <person name="Chaidir N."/>
            <person name="Claudel C."/>
            <person name="Donnadieu C."/>
            <person name="Faraut T."/>
            <person name="Fievet G."/>
            <person name="Helmstetter N."/>
            <person name="King M."/>
            <person name="Knapp S.J."/>
            <person name="Lai Z."/>
            <person name="Le Paslier M.C."/>
            <person name="Lippi Y."/>
            <person name="Lorenzon L."/>
            <person name="Mandel J.R."/>
            <person name="Marage G."/>
            <person name="Marchand G."/>
            <person name="Marquand E."/>
            <person name="Bret-Mestries E."/>
            <person name="Morien E."/>
            <person name="Nambeesan S."/>
            <person name="Nguyen T."/>
            <person name="Pegot-Espagnet P."/>
            <person name="Pouilly N."/>
            <person name="Raftis F."/>
            <person name="Sallet E."/>
            <person name="Schiex T."/>
            <person name="Thomas J."/>
            <person name="Vandecasteele C."/>
            <person name="Vares D."/>
            <person name="Vear F."/>
            <person name="Vautrin S."/>
            <person name="Crespi M."/>
            <person name="Mangin B."/>
            <person name="Burke J.M."/>
            <person name="Salse J."/>
            <person name="Munos S."/>
            <person name="Vincourt P."/>
            <person name="Rieseberg L.H."/>
            <person name="Langlade N.B."/>
        </authorList>
    </citation>
    <scope>NUCLEOTIDE SEQUENCE</scope>
    <source>
        <tissue evidence="2">Leaves</tissue>
    </source>
</reference>
<protein>
    <submittedName>
        <fullName evidence="2">Uncharacterized protein</fullName>
    </submittedName>
</protein>
<keyword evidence="1" id="KW-0812">Transmembrane</keyword>
<keyword evidence="3" id="KW-1185">Reference proteome</keyword>
<dbReference type="Gramene" id="mRNA:HanXRQr2_Chr16g0753641">
    <property type="protein sequence ID" value="CDS:HanXRQr2_Chr16g0753641.1"/>
    <property type="gene ID" value="HanXRQr2_Chr16g0753641"/>
</dbReference>
<sequence>MIPVSIVPIVSIVSIVISKPAITWRGWWWWRYWHPIAMLKRSATITLIIILPVSHHRVSRWWVHLWIAVYGLIHHLCNIRAWTSIRFLWSFLRFFAIFRLVSRWLGLVGRLLVRLLLRGLVSRRLGLVSRRLGLVGRLVGRRLGLIRRRLRLVCRRLVARGLGLIRRRLRLVCRRLGLIRRWTRWLFNDLYTLDGTSTLVTKLVTNFLRATTYHNDLYLVFFHIKHLVSYFCIVTKTNIYIYIFKTEYY</sequence>
<feature type="transmembrane region" description="Helical" evidence="1">
    <location>
        <begin position="94"/>
        <end position="117"/>
    </location>
</feature>
<name>A0A9K3GYH3_HELAN</name>
<accession>A0A9K3GYH3</accession>
<organism evidence="2 3">
    <name type="scientific">Helianthus annuus</name>
    <name type="common">Common sunflower</name>
    <dbReference type="NCBI Taxonomy" id="4232"/>
    <lineage>
        <taxon>Eukaryota</taxon>
        <taxon>Viridiplantae</taxon>
        <taxon>Streptophyta</taxon>
        <taxon>Embryophyta</taxon>
        <taxon>Tracheophyta</taxon>
        <taxon>Spermatophyta</taxon>
        <taxon>Magnoliopsida</taxon>
        <taxon>eudicotyledons</taxon>
        <taxon>Gunneridae</taxon>
        <taxon>Pentapetalae</taxon>
        <taxon>asterids</taxon>
        <taxon>campanulids</taxon>
        <taxon>Asterales</taxon>
        <taxon>Asteraceae</taxon>
        <taxon>Asteroideae</taxon>
        <taxon>Heliantheae alliance</taxon>
        <taxon>Heliantheae</taxon>
        <taxon>Helianthus</taxon>
    </lineage>
</organism>
<comment type="caution">
    <text evidence="2">The sequence shown here is derived from an EMBL/GenBank/DDBJ whole genome shotgun (WGS) entry which is preliminary data.</text>
</comment>
<feature type="transmembrane region" description="Helical" evidence="1">
    <location>
        <begin position="63"/>
        <end position="82"/>
    </location>
</feature>
<evidence type="ECO:0000313" key="2">
    <source>
        <dbReference type="EMBL" id="KAF5760450.1"/>
    </source>
</evidence>
<keyword evidence="1" id="KW-0472">Membrane</keyword>
<dbReference type="AlphaFoldDB" id="A0A9K3GYH3"/>